<dbReference type="Gene3D" id="3.40.50.720">
    <property type="entry name" value="NAD(P)-binding Rossmann-like Domain"/>
    <property type="match status" value="1"/>
</dbReference>
<dbReference type="SUPFAM" id="SSF51735">
    <property type="entry name" value="NAD(P)-binding Rossmann-fold domains"/>
    <property type="match status" value="1"/>
</dbReference>
<reference evidence="5" key="1">
    <citation type="journal article" date="2014" name="Proc. Natl. Acad. Sci. U.S.A.">
        <title>Extensive sampling of basidiomycete genomes demonstrates inadequacy of the white-rot/brown-rot paradigm for wood decay fungi.</title>
        <authorList>
            <person name="Riley R."/>
            <person name="Salamov A.A."/>
            <person name="Brown D.W."/>
            <person name="Nagy L.G."/>
            <person name="Floudas D."/>
            <person name="Held B.W."/>
            <person name="Levasseur A."/>
            <person name="Lombard V."/>
            <person name="Morin E."/>
            <person name="Otillar R."/>
            <person name="Lindquist E.A."/>
            <person name="Sun H."/>
            <person name="LaButti K.M."/>
            <person name="Schmutz J."/>
            <person name="Jabbour D."/>
            <person name="Luo H."/>
            <person name="Baker S.E."/>
            <person name="Pisabarro A.G."/>
            <person name="Walton J.D."/>
            <person name="Blanchette R.A."/>
            <person name="Henrissat B."/>
            <person name="Martin F."/>
            <person name="Cullen D."/>
            <person name="Hibbett D.S."/>
            <person name="Grigoriev I.V."/>
        </authorList>
    </citation>
    <scope>NUCLEOTIDE SEQUENCE [LARGE SCALE GENOMIC DNA]</scope>
    <source>
        <strain evidence="5">CBS 339.88</strain>
    </source>
</reference>
<proteinExistence type="inferred from homology"/>
<dbReference type="AlphaFoldDB" id="A0A067STE2"/>
<dbReference type="HOGENOM" id="CLU_007383_9_2_1"/>
<dbReference type="STRING" id="685588.A0A067STE2"/>
<dbReference type="GO" id="GO:0016616">
    <property type="term" value="F:oxidoreductase activity, acting on the CH-OH group of donors, NAD or NADP as acceptor"/>
    <property type="evidence" value="ECO:0007669"/>
    <property type="project" value="TreeGrafter"/>
</dbReference>
<dbReference type="InterPro" id="IPR050425">
    <property type="entry name" value="NAD(P)_dehydrat-like"/>
</dbReference>
<organism evidence="4 5">
    <name type="scientific">Galerina marginata (strain CBS 339.88)</name>
    <dbReference type="NCBI Taxonomy" id="685588"/>
    <lineage>
        <taxon>Eukaryota</taxon>
        <taxon>Fungi</taxon>
        <taxon>Dikarya</taxon>
        <taxon>Basidiomycota</taxon>
        <taxon>Agaricomycotina</taxon>
        <taxon>Agaricomycetes</taxon>
        <taxon>Agaricomycetidae</taxon>
        <taxon>Agaricales</taxon>
        <taxon>Agaricineae</taxon>
        <taxon>Strophariaceae</taxon>
        <taxon>Galerina</taxon>
    </lineage>
</organism>
<protein>
    <recommendedName>
        <fullName evidence="3">NAD-dependent epimerase/dehydratase domain-containing protein</fullName>
    </recommendedName>
</protein>
<evidence type="ECO:0000256" key="1">
    <source>
        <dbReference type="ARBA" id="ARBA00023002"/>
    </source>
</evidence>
<dbReference type="PANTHER" id="PTHR10366:SF564">
    <property type="entry name" value="STEROL-4-ALPHA-CARBOXYLATE 3-DEHYDROGENASE, DECARBOXYLATING"/>
    <property type="match status" value="1"/>
</dbReference>
<dbReference type="Proteomes" id="UP000027222">
    <property type="component" value="Unassembled WGS sequence"/>
</dbReference>
<dbReference type="Pfam" id="PF01370">
    <property type="entry name" value="Epimerase"/>
    <property type="match status" value="1"/>
</dbReference>
<gene>
    <name evidence="4" type="ORF">GALMADRAFT_901336</name>
</gene>
<evidence type="ECO:0000256" key="2">
    <source>
        <dbReference type="ARBA" id="ARBA00023445"/>
    </source>
</evidence>
<accession>A0A067STE2</accession>
<dbReference type="InterPro" id="IPR001509">
    <property type="entry name" value="Epimerase_deHydtase"/>
</dbReference>
<dbReference type="FunFam" id="3.40.50.720:FF:000085">
    <property type="entry name" value="Dihydroflavonol reductase"/>
    <property type="match status" value="1"/>
</dbReference>
<name>A0A067STE2_GALM3</name>
<dbReference type="CDD" id="cd05227">
    <property type="entry name" value="AR_SDR_e"/>
    <property type="match status" value="1"/>
</dbReference>
<sequence length="355" mass="39789">MPIVDPNESVKVLVTGANGFIGMWVVRTLLEQGYTVRGAVRSEEKGKRLREYFGSYSDRVEWTIVEDIVMEGAFDEAVKEVDAIEHVASPLDSPTSDPDGYIKPAVQGTIGILQSALKFGTKVKRIVLTSSATAMANMGAKPGVVFDETTWGDEAIQTVKDQGKDASGVMKYWASKTLAEKAAWDFYSQHKNEIKWDIVTLNPPLVIGPPLQELKTPQDLNSSLGVWWRNITQEKPDDLLKMSYAYVDVRDVAAAHVLALRKEEAAEERIILSNAATTWQESRNILYVLLPKLYTTGILPRGKPELEKFIRFDFNPEKGKRILGLKYRSFEEMASDTLADFEARDWLEKPVDSRG</sequence>
<evidence type="ECO:0000259" key="3">
    <source>
        <dbReference type="Pfam" id="PF01370"/>
    </source>
</evidence>
<dbReference type="EMBL" id="KL142399">
    <property type="protein sequence ID" value="KDR70013.1"/>
    <property type="molecule type" value="Genomic_DNA"/>
</dbReference>
<dbReference type="OrthoDB" id="2735536at2759"/>
<dbReference type="InterPro" id="IPR036291">
    <property type="entry name" value="NAD(P)-bd_dom_sf"/>
</dbReference>
<keyword evidence="1" id="KW-0560">Oxidoreductase</keyword>
<comment type="similarity">
    <text evidence="2">Belongs to the NAD(P)-dependent epimerase/dehydratase family. Dihydroflavonol-4-reductase subfamily.</text>
</comment>
<keyword evidence="5" id="KW-1185">Reference proteome</keyword>
<dbReference type="PANTHER" id="PTHR10366">
    <property type="entry name" value="NAD DEPENDENT EPIMERASE/DEHYDRATASE"/>
    <property type="match status" value="1"/>
</dbReference>
<evidence type="ECO:0000313" key="5">
    <source>
        <dbReference type="Proteomes" id="UP000027222"/>
    </source>
</evidence>
<evidence type="ECO:0000313" key="4">
    <source>
        <dbReference type="EMBL" id="KDR70013.1"/>
    </source>
</evidence>
<feature type="domain" description="NAD-dependent epimerase/dehydratase" evidence="3">
    <location>
        <begin position="12"/>
        <end position="267"/>
    </location>
</feature>